<reference evidence="1" key="1">
    <citation type="journal article" date="2021" name="Proc. Natl. Acad. Sci. U.S.A.">
        <title>A Catalog of Tens of Thousands of Viruses from Human Metagenomes Reveals Hidden Associations with Chronic Diseases.</title>
        <authorList>
            <person name="Tisza M.J."/>
            <person name="Buck C.B."/>
        </authorList>
    </citation>
    <scope>NUCLEOTIDE SEQUENCE</scope>
    <source>
        <strain evidence="1">CtNQV2</strain>
    </source>
</reference>
<protein>
    <submittedName>
        <fullName evidence="1">Uncharacterized protein</fullName>
    </submittedName>
</protein>
<name>A0A8S5RZB8_9CAUD</name>
<accession>A0A8S5RZB8</accession>
<evidence type="ECO:0000313" key="1">
    <source>
        <dbReference type="EMBL" id="DAF44077.1"/>
    </source>
</evidence>
<sequence>MKRKLIHKEIKENGTLKIWENKNSLYGAVYENNVKIMAASFKFADNDATIQRVKEYFGC</sequence>
<proteinExistence type="predicted"/>
<dbReference type="EMBL" id="BK032510">
    <property type="protein sequence ID" value="DAF44077.1"/>
    <property type="molecule type" value="Genomic_DNA"/>
</dbReference>
<organism evidence="1">
    <name type="scientific">Myoviridae sp. ctNQV2</name>
    <dbReference type="NCBI Taxonomy" id="2827683"/>
    <lineage>
        <taxon>Viruses</taxon>
        <taxon>Duplodnaviria</taxon>
        <taxon>Heunggongvirae</taxon>
        <taxon>Uroviricota</taxon>
        <taxon>Caudoviricetes</taxon>
    </lineage>
</organism>